<reference evidence="1" key="1">
    <citation type="submission" date="2021-03" db="EMBL/GenBank/DDBJ databases">
        <title>Taxonomic study of Clostridium polyendosporum from meadow-gley soil under rice.</title>
        <authorList>
            <person name="Kobayashi H."/>
            <person name="Tanizawa Y."/>
            <person name="Yagura M."/>
        </authorList>
    </citation>
    <scope>NUCLEOTIDE SEQUENCE</scope>
    <source>
        <strain evidence="1">JCM 30710</strain>
    </source>
</reference>
<accession>A0A919VHH7</accession>
<gene>
    <name evidence="1" type="ORF">CPJCM30710_30710</name>
</gene>
<sequence>MYNSDQPKQYDYSDGYSEQVEGYSEKMKPFTPAMHTCPYMHICPMRHTCPIATEYERITSNQSLEEDDLDNDRQYYGYTDEYSPKHPSHHYHHQPYYHQPYYYNPYPSYFYPPFFPYYQHKKHKKHRIEP</sequence>
<keyword evidence="2" id="KW-1185">Reference proteome</keyword>
<name>A0A919VHH7_9CLOT</name>
<dbReference type="EMBL" id="BOPZ01000036">
    <property type="protein sequence ID" value="GIM30405.1"/>
    <property type="molecule type" value="Genomic_DNA"/>
</dbReference>
<evidence type="ECO:0000313" key="2">
    <source>
        <dbReference type="Proteomes" id="UP000679179"/>
    </source>
</evidence>
<organism evidence="1 2">
    <name type="scientific">Clostridium polyendosporum</name>
    <dbReference type="NCBI Taxonomy" id="69208"/>
    <lineage>
        <taxon>Bacteria</taxon>
        <taxon>Bacillati</taxon>
        <taxon>Bacillota</taxon>
        <taxon>Clostridia</taxon>
        <taxon>Eubacteriales</taxon>
        <taxon>Clostridiaceae</taxon>
        <taxon>Clostridium</taxon>
    </lineage>
</organism>
<dbReference type="AlphaFoldDB" id="A0A919VHH7"/>
<evidence type="ECO:0000313" key="1">
    <source>
        <dbReference type="EMBL" id="GIM30405.1"/>
    </source>
</evidence>
<protein>
    <submittedName>
        <fullName evidence="1">Uncharacterized protein</fullName>
    </submittedName>
</protein>
<proteinExistence type="predicted"/>
<dbReference type="Proteomes" id="UP000679179">
    <property type="component" value="Unassembled WGS sequence"/>
</dbReference>
<dbReference type="RefSeq" id="WP_212905074.1">
    <property type="nucleotide sequence ID" value="NZ_BOPZ01000036.1"/>
</dbReference>
<comment type="caution">
    <text evidence="1">The sequence shown here is derived from an EMBL/GenBank/DDBJ whole genome shotgun (WGS) entry which is preliminary data.</text>
</comment>